<keyword evidence="7" id="KW-1185">Reference proteome</keyword>
<protein>
    <submittedName>
        <fullName evidence="6">Dienelactone hydrolase</fullName>
    </submittedName>
</protein>
<keyword evidence="3" id="KW-0443">Lipid metabolism</keyword>
<reference evidence="6 7" key="1">
    <citation type="submission" date="2019-06" db="EMBL/GenBank/DDBJ databases">
        <title>Whole genome sequence for Rhodospirillaceae sp. R148.</title>
        <authorList>
            <person name="Wang G."/>
        </authorList>
    </citation>
    <scope>NUCLEOTIDE SEQUENCE [LARGE SCALE GENOMIC DNA]</scope>
    <source>
        <strain evidence="6 7">R148</strain>
    </source>
</reference>
<dbReference type="EMBL" id="VHSH01000002">
    <property type="protein sequence ID" value="TQV81998.1"/>
    <property type="molecule type" value="Genomic_DNA"/>
</dbReference>
<dbReference type="InterPro" id="IPR041127">
    <property type="entry name" value="PET_hydrolase/cutinase-like"/>
</dbReference>
<dbReference type="PANTHER" id="PTHR10272">
    <property type="entry name" value="PLATELET-ACTIVATING FACTOR ACETYLHYDROLASE"/>
    <property type="match status" value="1"/>
</dbReference>
<name>A0A545TXP5_9PROT</name>
<gene>
    <name evidence="6" type="ORF">FKG95_07130</name>
</gene>
<organism evidence="6 7">
    <name type="scientific">Denitrobaculum tricleocarpae</name>
    <dbReference type="NCBI Taxonomy" id="2591009"/>
    <lineage>
        <taxon>Bacteria</taxon>
        <taxon>Pseudomonadati</taxon>
        <taxon>Pseudomonadota</taxon>
        <taxon>Alphaproteobacteria</taxon>
        <taxon>Rhodospirillales</taxon>
        <taxon>Rhodospirillaceae</taxon>
        <taxon>Denitrobaculum</taxon>
    </lineage>
</organism>
<evidence type="ECO:0000256" key="4">
    <source>
        <dbReference type="SAM" id="MobiDB-lite"/>
    </source>
</evidence>
<dbReference type="Proteomes" id="UP000315252">
    <property type="component" value="Unassembled WGS sequence"/>
</dbReference>
<dbReference type="SUPFAM" id="SSF53474">
    <property type="entry name" value="alpha/beta-Hydrolases"/>
    <property type="match status" value="1"/>
</dbReference>
<feature type="domain" description="PET hydrolase/cutinase-like" evidence="5">
    <location>
        <begin position="232"/>
        <end position="314"/>
    </location>
</feature>
<evidence type="ECO:0000256" key="2">
    <source>
        <dbReference type="ARBA" id="ARBA00022963"/>
    </source>
</evidence>
<dbReference type="InterPro" id="IPR029058">
    <property type="entry name" value="AB_hydrolase_fold"/>
</dbReference>
<dbReference type="GO" id="GO:0016042">
    <property type="term" value="P:lipid catabolic process"/>
    <property type="evidence" value="ECO:0007669"/>
    <property type="project" value="UniProtKB-KW"/>
</dbReference>
<dbReference type="Pfam" id="PF12740">
    <property type="entry name" value="PETase"/>
    <property type="match status" value="2"/>
</dbReference>
<evidence type="ECO:0000256" key="3">
    <source>
        <dbReference type="ARBA" id="ARBA00023098"/>
    </source>
</evidence>
<keyword evidence="2" id="KW-0442">Lipid degradation</keyword>
<accession>A0A545TXP5</accession>
<dbReference type="OrthoDB" id="9814760at2"/>
<dbReference type="RefSeq" id="WP_142895629.1">
    <property type="nucleotide sequence ID" value="NZ_ML660053.1"/>
</dbReference>
<comment type="caution">
    <text evidence="6">The sequence shown here is derived from an EMBL/GenBank/DDBJ whole genome shotgun (WGS) entry which is preliminary data.</text>
</comment>
<evidence type="ECO:0000313" key="6">
    <source>
        <dbReference type="EMBL" id="TQV81998.1"/>
    </source>
</evidence>
<dbReference type="Gene3D" id="3.40.50.1820">
    <property type="entry name" value="alpha/beta hydrolase"/>
    <property type="match status" value="1"/>
</dbReference>
<sequence length="421" mass="45771">MTLVNRIDQLRPDAPALAAHGPHAIGVRTLEVSNPNQIDILRVLEGQPLPRYDRPLTLEVWYPAALKEDVTQRGSYDVFLRDGKTEVTLHGRAVRDAEPLTTAGSFPLVLISHGYPGNRFLMSHLGENLATKGYVTVSIDHTDSTYNDKAAFGSTLVNRRLDVAFVLSEMSRFAIEEGHFLAGIVDSSNTGLIGYSMGGYGAVITAGGGVTETSVGYDWGAPARTLAMHQAGSERHEAQMDPRIKAVIPIAPWGMTRDVWDAEGLTGVRIPSFFMAGSQDGVSGYEDGVRAIFEQSVNAERYLLTFDHAGHNAAAPIPAPVEAWKPSPHLDFVPFEHYADPVWDTLRMNNIAQHFATAFLGKHLKGDASMDAYLDLIENAEEGIEARNDDGTPKAGHSAWKGFQEGTAKGLSLQRKGPGER</sequence>
<feature type="region of interest" description="Disordered" evidence="4">
    <location>
        <begin position="386"/>
        <end position="421"/>
    </location>
</feature>
<feature type="domain" description="PET hydrolase/cutinase-like" evidence="5">
    <location>
        <begin position="99"/>
        <end position="206"/>
    </location>
</feature>
<proteinExistence type="predicted"/>
<dbReference type="PANTHER" id="PTHR10272:SF0">
    <property type="entry name" value="PLATELET-ACTIVATING FACTOR ACETYLHYDROLASE"/>
    <property type="match status" value="1"/>
</dbReference>
<evidence type="ECO:0000313" key="7">
    <source>
        <dbReference type="Proteomes" id="UP000315252"/>
    </source>
</evidence>
<evidence type="ECO:0000256" key="1">
    <source>
        <dbReference type="ARBA" id="ARBA00022801"/>
    </source>
</evidence>
<dbReference type="GO" id="GO:0003847">
    <property type="term" value="F:1-alkyl-2-acetylglycerophosphocholine esterase activity"/>
    <property type="evidence" value="ECO:0007669"/>
    <property type="project" value="TreeGrafter"/>
</dbReference>
<dbReference type="AlphaFoldDB" id="A0A545TXP5"/>
<keyword evidence="1 6" id="KW-0378">Hydrolase</keyword>
<evidence type="ECO:0000259" key="5">
    <source>
        <dbReference type="Pfam" id="PF12740"/>
    </source>
</evidence>